<evidence type="ECO:0000313" key="1">
    <source>
        <dbReference type="EMBL" id="PST83137.1"/>
    </source>
</evidence>
<protein>
    <recommendedName>
        <fullName evidence="3">Erythromycin esterase</fullName>
    </recommendedName>
</protein>
<accession>A0A2T3HL20</accession>
<dbReference type="InterPro" id="IPR052036">
    <property type="entry name" value="Hydrolase/PRTase-associated"/>
</dbReference>
<evidence type="ECO:0008006" key="3">
    <source>
        <dbReference type="Google" id="ProtNLM"/>
    </source>
</evidence>
<comment type="caution">
    <text evidence="1">The sequence shown here is derived from an EMBL/GenBank/DDBJ whole genome shotgun (WGS) entry which is preliminary data.</text>
</comment>
<organism evidence="1 2">
    <name type="scientific">Pedobacter yulinensis</name>
    <dbReference type="NCBI Taxonomy" id="2126353"/>
    <lineage>
        <taxon>Bacteria</taxon>
        <taxon>Pseudomonadati</taxon>
        <taxon>Bacteroidota</taxon>
        <taxon>Sphingobacteriia</taxon>
        <taxon>Sphingobacteriales</taxon>
        <taxon>Sphingobacteriaceae</taxon>
        <taxon>Pedobacter</taxon>
    </lineage>
</organism>
<evidence type="ECO:0000313" key="2">
    <source>
        <dbReference type="Proteomes" id="UP000240912"/>
    </source>
</evidence>
<keyword evidence="2" id="KW-1185">Reference proteome</keyword>
<dbReference type="RefSeq" id="WP_107215397.1">
    <property type="nucleotide sequence ID" value="NZ_KZ686269.1"/>
</dbReference>
<proteinExistence type="predicted"/>
<dbReference type="GO" id="GO:0046677">
    <property type="term" value="P:response to antibiotic"/>
    <property type="evidence" value="ECO:0007669"/>
    <property type="project" value="InterPro"/>
</dbReference>
<dbReference type="Pfam" id="PF05139">
    <property type="entry name" value="Erythro_esteras"/>
    <property type="match status" value="1"/>
</dbReference>
<dbReference type="PANTHER" id="PTHR31299">
    <property type="entry name" value="ESTERASE, PUTATIVE (AFU_ORTHOLOGUE AFUA_1G05850)-RELATED"/>
    <property type="match status" value="1"/>
</dbReference>
<dbReference type="Gene3D" id="3.40.1660.10">
    <property type="entry name" value="EreA-like (biosynthetic domain)"/>
    <property type="match status" value="1"/>
</dbReference>
<dbReference type="PANTHER" id="PTHR31299:SF0">
    <property type="entry name" value="ESTERASE, PUTATIVE (AFU_ORTHOLOGUE AFUA_1G05850)-RELATED"/>
    <property type="match status" value="1"/>
</dbReference>
<name>A0A2T3HL20_9SPHI</name>
<dbReference type="AlphaFoldDB" id="A0A2T3HL20"/>
<dbReference type="InterPro" id="IPR007815">
    <property type="entry name" value="Emycin_Estase"/>
</dbReference>
<sequence>MKPFLLFVFCTLYALALQARQQDVSVVSRLNAQIRPIQTLRADSSFEDIAFLEEKLRDKDLIGLGEVTHGTAEVFRYKDRLVRFLVSRMGFRAIAFESDFIAMENIDAYINGKTDSLTLLSGTALGGSNRPMINWLRAYNLERKATDRVHVFGVELRELGNISRKLVRVIPGLSAADSLLLKNVALQPYNKLTRQDQEALGSLIARLNTSQLPELQRHYLDMLKQVLLYAKTKMSYRDAAMHKT</sequence>
<dbReference type="SUPFAM" id="SSF159501">
    <property type="entry name" value="EreA/ChaN-like"/>
    <property type="match status" value="1"/>
</dbReference>
<dbReference type="OrthoDB" id="9810066at2"/>
<reference evidence="1 2" key="1">
    <citation type="submission" date="2018-03" db="EMBL/GenBank/DDBJ databases">
        <authorList>
            <person name="Keele B.F."/>
        </authorList>
    </citation>
    <scope>NUCLEOTIDE SEQUENCE [LARGE SCALE GENOMIC DNA]</scope>
    <source>
        <strain evidence="1 2">YL28-9</strain>
    </source>
</reference>
<dbReference type="EMBL" id="PYLS01000005">
    <property type="protein sequence ID" value="PST83137.1"/>
    <property type="molecule type" value="Genomic_DNA"/>
</dbReference>
<dbReference type="CDD" id="cd14728">
    <property type="entry name" value="Ere-like"/>
    <property type="match status" value="1"/>
</dbReference>
<dbReference type="Proteomes" id="UP000240912">
    <property type="component" value="Unassembled WGS sequence"/>
</dbReference>
<gene>
    <name evidence="1" type="ORF">C7T94_11070</name>
</gene>